<feature type="compositionally biased region" description="Polar residues" evidence="1">
    <location>
        <begin position="66"/>
        <end position="87"/>
    </location>
</feature>
<dbReference type="Gene3D" id="1.10.533.10">
    <property type="entry name" value="Death Domain, Fas"/>
    <property type="match status" value="1"/>
</dbReference>
<feature type="region of interest" description="Disordered" evidence="1">
    <location>
        <begin position="251"/>
        <end position="273"/>
    </location>
</feature>
<feature type="compositionally biased region" description="Basic and acidic residues" evidence="1">
    <location>
        <begin position="137"/>
        <end position="147"/>
    </location>
</feature>
<dbReference type="InterPro" id="IPR011029">
    <property type="entry name" value="DEATH-like_dom_sf"/>
</dbReference>
<feature type="compositionally biased region" description="Acidic residues" evidence="1">
    <location>
        <begin position="24"/>
        <end position="34"/>
    </location>
</feature>
<feature type="compositionally biased region" description="Acidic residues" evidence="1">
    <location>
        <begin position="333"/>
        <end position="342"/>
    </location>
</feature>
<evidence type="ECO:0000313" key="4">
    <source>
        <dbReference type="Proteomes" id="UP001152320"/>
    </source>
</evidence>
<accession>A0A9Q1BNT0</accession>
<dbReference type="InterPro" id="IPR000488">
    <property type="entry name" value="Death_dom"/>
</dbReference>
<feature type="region of interest" description="Disordered" evidence="1">
    <location>
        <begin position="430"/>
        <end position="464"/>
    </location>
</feature>
<keyword evidence="4" id="KW-1185">Reference proteome</keyword>
<feature type="compositionally biased region" description="Basic and acidic residues" evidence="1">
    <location>
        <begin position="47"/>
        <end position="65"/>
    </location>
</feature>
<feature type="region of interest" description="Disordered" evidence="1">
    <location>
        <begin position="1"/>
        <end position="87"/>
    </location>
</feature>
<reference evidence="3" key="1">
    <citation type="submission" date="2021-10" db="EMBL/GenBank/DDBJ databases">
        <title>Tropical sea cucumber genome reveals ecological adaptation and Cuvierian tubules defense mechanism.</title>
        <authorList>
            <person name="Chen T."/>
        </authorList>
    </citation>
    <scope>NUCLEOTIDE SEQUENCE</scope>
    <source>
        <strain evidence="3">Nanhai2018</strain>
        <tissue evidence="3">Muscle</tissue>
    </source>
</reference>
<dbReference type="PROSITE" id="PS50017">
    <property type="entry name" value="DEATH_DOMAIN"/>
    <property type="match status" value="1"/>
</dbReference>
<organism evidence="3 4">
    <name type="scientific">Holothuria leucospilota</name>
    <name type="common">Black long sea cucumber</name>
    <name type="synonym">Mertensiothuria leucospilota</name>
    <dbReference type="NCBI Taxonomy" id="206669"/>
    <lineage>
        <taxon>Eukaryota</taxon>
        <taxon>Metazoa</taxon>
        <taxon>Echinodermata</taxon>
        <taxon>Eleutherozoa</taxon>
        <taxon>Echinozoa</taxon>
        <taxon>Holothuroidea</taxon>
        <taxon>Aspidochirotacea</taxon>
        <taxon>Aspidochirotida</taxon>
        <taxon>Holothuriidae</taxon>
        <taxon>Holothuria</taxon>
    </lineage>
</organism>
<dbReference type="CDD" id="cd01670">
    <property type="entry name" value="Death"/>
    <property type="match status" value="1"/>
</dbReference>
<dbReference type="GO" id="GO:0007165">
    <property type="term" value="P:signal transduction"/>
    <property type="evidence" value="ECO:0007669"/>
    <property type="project" value="InterPro"/>
</dbReference>
<protein>
    <recommendedName>
        <fullName evidence="2">Death domain-containing protein</fullName>
    </recommendedName>
</protein>
<feature type="region of interest" description="Disordered" evidence="1">
    <location>
        <begin position="137"/>
        <end position="162"/>
    </location>
</feature>
<evidence type="ECO:0000313" key="3">
    <source>
        <dbReference type="EMBL" id="KAJ8029839.1"/>
    </source>
</evidence>
<dbReference type="SUPFAM" id="SSF47986">
    <property type="entry name" value="DEATH domain"/>
    <property type="match status" value="1"/>
</dbReference>
<proteinExistence type="predicted"/>
<evidence type="ECO:0000256" key="1">
    <source>
        <dbReference type="SAM" id="MobiDB-lite"/>
    </source>
</evidence>
<feature type="region of interest" description="Disordered" evidence="1">
    <location>
        <begin position="499"/>
        <end position="534"/>
    </location>
</feature>
<feature type="region of interest" description="Disordered" evidence="1">
    <location>
        <begin position="332"/>
        <end position="352"/>
    </location>
</feature>
<dbReference type="AlphaFoldDB" id="A0A9Q1BNT0"/>
<comment type="caution">
    <text evidence="3">The sequence shown here is derived from an EMBL/GenBank/DDBJ whole genome shotgun (WGS) entry which is preliminary data.</text>
</comment>
<dbReference type="EMBL" id="JAIZAY010000014">
    <property type="protein sequence ID" value="KAJ8029839.1"/>
    <property type="molecule type" value="Genomic_DNA"/>
</dbReference>
<dbReference type="Proteomes" id="UP001152320">
    <property type="component" value="Chromosome 14"/>
</dbReference>
<gene>
    <name evidence="3" type="ORF">HOLleu_29346</name>
</gene>
<sequence length="694" mass="78089">MRVRLMQGGNQAEGHPQNPYETTVNDEESDDESPPEIPSKTYYDDGGDVRSLEIHIDQNERKSINEDPSTSMQSTVGSTLHETSGQGEMNKIYQDCTLNNDLETTKNDEESDDGSLPEIPPKTYYDFGGDVRSLESHINQSERKSVNEDPSSSMQSTVGSTLHETSAQGEMNEIYDDCTLNNDLYYDYAGDVSSTRIHIDQNERNTVNEDPSGSFRRTVGNTYTFNETSGQRKMNETYENYALTDDLDATANDVESDDESPPEIPPKTYYDDGNDVRSMEIHIDQNERNSVNEGPSTSIRRTVGNTLNETSAQGEMKEIDDNCTLKNDLATANDEDIDDESPPEIPPKTRSGSKFVGVVEKFPLLSQRLDLSTNRDSVSGREEELDGDLNSEGLKKAEKGLIKRHSVKSLIKVFNNDAGRSDGGFLFESTSAKGGPSQEEMLSTAQEGEPATGPYEESVNESSSFNVEKEPKYILEMREELRCLKSLVQSALCVGIHPENTNTCKSPSEEANLPDNTQSSDEYLGATNGLSSEEPLLTHTTSVQYQFLETYQLREENVSEKTKKAEDTSVQEEVQERVKKKIHLKKQLEPYWQIEITDQLCDIVAMYLEPEFFHAVGRMLGVHRNRRTQIELDSLEIEQKTYKLLGQWHQKQGHAATIGKLIESLEAINPEDFNFILEDFCKEMESEDNYSQFS</sequence>
<feature type="domain" description="Death" evidence="2">
    <location>
        <begin position="616"/>
        <end position="681"/>
    </location>
</feature>
<name>A0A9Q1BNT0_HOLLE</name>
<feature type="compositionally biased region" description="Polar residues" evidence="1">
    <location>
        <begin position="148"/>
        <end position="162"/>
    </location>
</feature>
<evidence type="ECO:0000259" key="2">
    <source>
        <dbReference type="PROSITE" id="PS50017"/>
    </source>
</evidence>